<evidence type="ECO:0000313" key="2">
    <source>
        <dbReference type="Proteomes" id="UP000015102"/>
    </source>
</evidence>
<dbReference type="EMBL" id="CAQQ02385176">
    <property type="status" value="NOT_ANNOTATED_CDS"/>
    <property type="molecule type" value="Genomic_DNA"/>
</dbReference>
<name>T1GX82_MEGSC</name>
<proteinExistence type="predicted"/>
<dbReference type="EMBL" id="CAQQ02385177">
    <property type="status" value="NOT_ANNOTATED_CDS"/>
    <property type="molecule type" value="Genomic_DNA"/>
</dbReference>
<accession>T1GX82</accession>
<organism evidence="1 2">
    <name type="scientific">Megaselia scalaris</name>
    <name type="common">Humpbacked fly</name>
    <name type="synonym">Phora scalaris</name>
    <dbReference type="NCBI Taxonomy" id="36166"/>
    <lineage>
        <taxon>Eukaryota</taxon>
        <taxon>Metazoa</taxon>
        <taxon>Ecdysozoa</taxon>
        <taxon>Arthropoda</taxon>
        <taxon>Hexapoda</taxon>
        <taxon>Insecta</taxon>
        <taxon>Pterygota</taxon>
        <taxon>Neoptera</taxon>
        <taxon>Endopterygota</taxon>
        <taxon>Diptera</taxon>
        <taxon>Brachycera</taxon>
        <taxon>Muscomorpha</taxon>
        <taxon>Platypezoidea</taxon>
        <taxon>Phoridae</taxon>
        <taxon>Megaseliini</taxon>
        <taxon>Megaselia</taxon>
    </lineage>
</organism>
<dbReference type="HOGENOM" id="CLU_3016597_0_0_1"/>
<dbReference type="Proteomes" id="UP000015102">
    <property type="component" value="Unassembled WGS sequence"/>
</dbReference>
<keyword evidence="2" id="KW-1185">Reference proteome</keyword>
<reference evidence="1" key="2">
    <citation type="submission" date="2015-06" db="UniProtKB">
        <authorList>
            <consortium name="EnsemblMetazoa"/>
        </authorList>
    </citation>
    <scope>IDENTIFICATION</scope>
</reference>
<protein>
    <submittedName>
        <fullName evidence="1">Uncharacterized protein</fullName>
    </submittedName>
</protein>
<reference evidence="2" key="1">
    <citation type="submission" date="2013-02" db="EMBL/GenBank/DDBJ databases">
        <authorList>
            <person name="Hughes D."/>
        </authorList>
    </citation>
    <scope>NUCLEOTIDE SEQUENCE</scope>
    <source>
        <strain>Durham</strain>
        <strain evidence="2">NC isolate 2 -- Noor lab</strain>
    </source>
</reference>
<dbReference type="AlphaFoldDB" id="T1GX82"/>
<sequence length="56" mass="6685">MLYNRKLPPPQPVRHIVEPLKKHIFSHQLRPKESHVQELNLKVQLISTLKLQLQEL</sequence>
<dbReference type="EnsemblMetazoa" id="MESCA008424-RA">
    <property type="protein sequence ID" value="MESCA008424-PA"/>
    <property type="gene ID" value="MESCA008424"/>
</dbReference>
<evidence type="ECO:0000313" key="1">
    <source>
        <dbReference type="EnsemblMetazoa" id="MESCA008424-PA"/>
    </source>
</evidence>